<dbReference type="EMBL" id="JAHRIO010004704">
    <property type="protein sequence ID" value="MEQ2160122.1"/>
    <property type="molecule type" value="Genomic_DNA"/>
</dbReference>
<accession>A0ABV0MPY6</accession>
<evidence type="ECO:0000313" key="1">
    <source>
        <dbReference type="EMBL" id="MEQ2160122.1"/>
    </source>
</evidence>
<name>A0ABV0MPY6_9TELE</name>
<reference evidence="1 2" key="1">
    <citation type="submission" date="2021-06" db="EMBL/GenBank/DDBJ databases">
        <authorList>
            <person name="Palmer J.M."/>
        </authorList>
    </citation>
    <scope>NUCLEOTIDE SEQUENCE [LARGE SCALE GENOMIC DNA]</scope>
    <source>
        <strain evidence="1 2">GA_2019</strain>
        <tissue evidence="1">Muscle</tissue>
    </source>
</reference>
<comment type="caution">
    <text evidence="1">The sequence shown here is derived from an EMBL/GenBank/DDBJ whole genome shotgun (WGS) entry which is preliminary data.</text>
</comment>
<gene>
    <name evidence="1" type="ORF">GOODEAATRI_030227</name>
</gene>
<sequence length="145" mass="16967">MLPACLHSGVLRSTQPNNILMSDILGEYTIQVIDNYAPTRLTLYSVNLCIYIFDFDIFHTSLIFKSMKGFSCMHHGRASNTVALFLWFENIKKTFCITKLLVKQLYRHRGGMLLAWLQCFSLWVISVRWFGKEKPQHFQCHLTEE</sequence>
<protein>
    <submittedName>
        <fullName evidence="1">Uncharacterized protein</fullName>
    </submittedName>
</protein>
<organism evidence="1 2">
    <name type="scientific">Goodea atripinnis</name>
    <dbReference type="NCBI Taxonomy" id="208336"/>
    <lineage>
        <taxon>Eukaryota</taxon>
        <taxon>Metazoa</taxon>
        <taxon>Chordata</taxon>
        <taxon>Craniata</taxon>
        <taxon>Vertebrata</taxon>
        <taxon>Euteleostomi</taxon>
        <taxon>Actinopterygii</taxon>
        <taxon>Neopterygii</taxon>
        <taxon>Teleostei</taxon>
        <taxon>Neoteleostei</taxon>
        <taxon>Acanthomorphata</taxon>
        <taxon>Ovalentaria</taxon>
        <taxon>Atherinomorphae</taxon>
        <taxon>Cyprinodontiformes</taxon>
        <taxon>Goodeidae</taxon>
        <taxon>Goodea</taxon>
    </lineage>
</organism>
<proteinExistence type="predicted"/>
<dbReference type="Proteomes" id="UP001476798">
    <property type="component" value="Unassembled WGS sequence"/>
</dbReference>
<evidence type="ECO:0000313" key="2">
    <source>
        <dbReference type="Proteomes" id="UP001476798"/>
    </source>
</evidence>
<keyword evidence="2" id="KW-1185">Reference proteome</keyword>